<organism evidence="4 5">
    <name type="scientific">Cupriavidus plantarum</name>
    <dbReference type="NCBI Taxonomy" id="942865"/>
    <lineage>
        <taxon>Bacteria</taxon>
        <taxon>Pseudomonadati</taxon>
        <taxon>Pseudomonadota</taxon>
        <taxon>Betaproteobacteria</taxon>
        <taxon>Burkholderiales</taxon>
        <taxon>Burkholderiaceae</taxon>
        <taxon>Cupriavidus</taxon>
    </lineage>
</organism>
<evidence type="ECO:0000259" key="3">
    <source>
        <dbReference type="Pfam" id="PF12146"/>
    </source>
</evidence>
<dbReference type="SUPFAM" id="SSF53474">
    <property type="entry name" value="alpha/beta-Hydrolases"/>
    <property type="match status" value="1"/>
</dbReference>
<gene>
    <name evidence="4" type="ORF">C7419_1105</name>
</gene>
<keyword evidence="2" id="KW-1133">Transmembrane helix</keyword>
<dbReference type="InterPro" id="IPR022742">
    <property type="entry name" value="Hydrolase_4"/>
</dbReference>
<comment type="caution">
    <text evidence="4">The sequence shown here is derived from an EMBL/GenBank/DDBJ whole genome shotgun (WGS) entry which is preliminary data.</text>
</comment>
<evidence type="ECO:0000256" key="2">
    <source>
        <dbReference type="SAM" id="Phobius"/>
    </source>
</evidence>
<sequence length="242" mass="24968">MVSPSNASNASNASSNAANASPPPTRRESFPGPAGALEVLIDTPVAAPTGIAVVAHPHPSQGGTAEHKIPQVLARALQGHGFLVARPNYRGVGASEGSYDGGPGEAQDVLAVMRALRARHAGLPLALAGFSFGAFVLTLGLGEIVEDGASIAHLILSGMPSGRLSETLAYDTPAVAEAAPDALVVHGERDERVPLINVFEWARPQELPVVVIPGAGHFFTGKLPALRTVVEGYLRRPRPAQA</sequence>
<dbReference type="EMBL" id="QGGT01000010">
    <property type="protein sequence ID" value="PWK31267.1"/>
    <property type="molecule type" value="Genomic_DNA"/>
</dbReference>
<protein>
    <recommendedName>
        <fullName evidence="3">Serine aminopeptidase S33 domain-containing protein</fullName>
    </recommendedName>
</protein>
<keyword evidence="2" id="KW-0472">Membrane</keyword>
<keyword evidence="5" id="KW-1185">Reference proteome</keyword>
<feature type="transmembrane region" description="Helical" evidence="2">
    <location>
        <begin position="123"/>
        <end position="142"/>
    </location>
</feature>
<name>A0A316EKQ7_9BURK</name>
<dbReference type="PANTHER" id="PTHR42103:SF2">
    <property type="entry name" value="AB HYDROLASE-1 DOMAIN-CONTAINING PROTEIN"/>
    <property type="match status" value="1"/>
</dbReference>
<dbReference type="PANTHER" id="PTHR42103">
    <property type="entry name" value="ALPHA/BETA-HYDROLASES SUPERFAMILY PROTEIN"/>
    <property type="match status" value="1"/>
</dbReference>
<proteinExistence type="predicted"/>
<accession>A0A316EKQ7</accession>
<evidence type="ECO:0000313" key="5">
    <source>
        <dbReference type="Proteomes" id="UP000245754"/>
    </source>
</evidence>
<evidence type="ECO:0000313" key="4">
    <source>
        <dbReference type="EMBL" id="PWK31267.1"/>
    </source>
</evidence>
<dbReference type="AlphaFoldDB" id="A0A316EKQ7"/>
<reference evidence="4 5" key="1">
    <citation type="submission" date="2018-05" db="EMBL/GenBank/DDBJ databases">
        <title>Genomic Encyclopedia of Type Strains, Phase IV (KMG-V): Genome sequencing to study the core and pangenomes of soil and plant-associated prokaryotes.</title>
        <authorList>
            <person name="Whitman W."/>
        </authorList>
    </citation>
    <scope>NUCLEOTIDE SEQUENCE [LARGE SCALE GENOMIC DNA]</scope>
    <source>
        <strain evidence="4 5">SLV-132</strain>
    </source>
</reference>
<keyword evidence="2" id="KW-0812">Transmembrane</keyword>
<feature type="region of interest" description="Disordered" evidence="1">
    <location>
        <begin position="1"/>
        <end position="33"/>
    </location>
</feature>
<feature type="domain" description="Serine aminopeptidase S33" evidence="3">
    <location>
        <begin position="71"/>
        <end position="158"/>
    </location>
</feature>
<dbReference type="RefSeq" id="WP_109585476.1">
    <property type="nucleotide sequence ID" value="NZ_QGGT01000010.1"/>
</dbReference>
<dbReference type="InterPro" id="IPR029058">
    <property type="entry name" value="AB_hydrolase_fold"/>
</dbReference>
<dbReference type="Pfam" id="PF12146">
    <property type="entry name" value="Hydrolase_4"/>
    <property type="match status" value="1"/>
</dbReference>
<feature type="compositionally biased region" description="Low complexity" evidence="1">
    <location>
        <begin position="1"/>
        <end position="20"/>
    </location>
</feature>
<dbReference type="Gene3D" id="3.40.50.1820">
    <property type="entry name" value="alpha/beta hydrolase"/>
    <property type="match status" value="1"/>
</dbReference>
<evidence type="ECO:0000256" key="1">
    <source>
        <dbReference type="SAM" id="MobiDB-lite"/>
    </source>
</evidence>
<dbReference type="Proteomes" id="UP000245754">
    <property type="component" value="Unassembled WGS sequence"/>
</dbReference>